<dbReference type="InterPro" id="IPR029055">
    <property type="entry name" value="Ntn_hydrolases_N"/>
</dbReference>
<dbReference type="SUPFAM" id="SSF56235">
    <property type="entry name" value="N-terminal nucleophile aminohydrolases (Ntn hydrolases)"/>
    <property type="match status" value="1"/>
</dbReference>
<sequence length="858" mass="94378">MSLVRKVRRTLVVVLALVLVTAVVLAGVVIGQGRRPLPQTSGTIELAGLDGKVEVLRDAQGVPHVYADTTGDLMRAQGYVQAQDRFFEMDLRRHITAGRLAELVGEPGVETDKVVRTMGWRRVAEAELPTLDPRTRQALSAYTAGVNAWIDEHGSTASMALEYTVLDLTLPEYQVEHWTSVDSLAWLKAMAWDLRGNYDGELTRALLQGRVSDAMIEDLYPAYPTREHAPILSGSDWRPSTQERPAFTTKGEGVPLRASQARTAMTETVAAIDAVPPLLGHGEGVGSNAWAVSAERSTTGKPLLANDPHLGVTQPGIWYQMGLHCREVSDACPFDVSGYTFAGVPGVVIGHNRDIAWGLTNLGPDVTDFYLKQITDDRYLRKGRLVPLETRVERIRVAGGKTQRITVRSTGHGPILSDVVPTVAEAGEEVEVEGRSTQSYAVSLAWTALEPGRTADAIFGLNTASNFDEFRAAAQDFAVPSQNLVYADTAGHIGYQAPGRVPIRQGVGDHPPGWLPAPGWDETYDWTGYVPFEDLPWTLDPKEGLVVTANQQVTASTTPFLTTEWDHGYRSQRIHDLLLSEERVSPDKMARVQLDTHHGLAPVLVDRLLEIDLDDDFTEDARDLLRDWDDSQPSGGGSHAAAAMYFNAVWQQLVRLTFDDDLPAELPASGESVYWTAIEQLLDKPRSGWWDDRTTPGVLEGRDEILRRALVDARLELTRELGKDPTTWRWDQLHRVTFRHQVLGGDDVPGPVRRLVNGGSHPVAGGTSTVNAMAWTAPQGFGVTNAPSMRMVVDLGDLDASRWVNQTGASGHPFSDHYDDQTQAWLAGETYRWPSTRRAVEESTEETLTLVPGSTRRQ</sequence>
<evidence type="ECO:0000256" key="2">
    <source>
        <dbReference type="ARBA" id="ARBA00022801"/>
    </source>
</evidence>
<dbReference type="GO" id="GO:0046872">
    <property type="term" value="F:metal ion binding"/>
    <property type="evidence" value="ECO:0007669"/>
    <property type="project" value="UniProtKB-KW"/>
</dbReference>
<dbReference type="InterPro" id="IPR043146">
    <property type="entry name" value="Penicillin_amidase_N_B-knob"/>
</dbReference>
<comment type="similarity">
    <text evidence="1">Belongs to the peptidase S45 family.</text>
</comment>
<comment type="cofactor">
    <cofactor evidence="5">
        <name>Ca(2+)</name>
        <dbReference type="ChEBI" id="CHEBI:29108"/>
    </cofactor>
    <text evidence="5">Binds 1 Ca(2+) ion per dimer.</text>
</comment>
<dbReference type="AlphaFoldDB" id="A0A1L3MDR4"/>
<dbReference type="KEGG" id="jte:ASJ30_02095"/>
<dbReference type="InterPro" id="IPR014395">
    <property type="entry name" value="Pen/GL7ACA/AHL_acylase"/>
</dbReference>
<dbReference type="EMBL" id="CP013290">
    <property type="protein sequence ID" value="APH00469.1"/>
    <property type="molecule type" value="Genomic_DNA"/>
</dbReference>
<dbReference type="PANTHER" id="PTHR34218">
    <property type="entry name" value="PEPTIDASE S45 PENICILLIN AMIDASE"/>
    <property type="match status" value="1"/>
</dbReference>
<keyword evidence="3" id="KW-0865">Zymogen</keyword>
<evidence type="ECO:0000313" key="7">
    <source>
        <dbReference type="EMBL" id="APH00469.1"/>
    </source>
</evidence>
<dbReference type="GO" id="GO:0016811">
    <property type="term" value="F:hydrolase activity, acting on carbon-nitrogen (but not peptide) bonds, in linear amides"/>
    <property type="evidence" value="ECO:0007669"/>
    <property type="project" value="InterPro"/>
</dbReference>
<evidence type="ECO:0000256" key="4">
    <source>
        <dbReference type="PIRSR" id="PIRSR001227-1"/>
    </source>
</evidence>
<evidence type="ECO:0000313" key="8">
    <source>
        <dbReference type="Proteomes" id="UP000182938"/>
    </source>
</evidence>
<dbReference type="Gene3D" id="3.60.20.10">
    <property type="entry name" value="Glutamine Phosphoribosylpyrophosphate, subunit 1, domain 1"/>
    <property type="match status" value="1"/>
</dbReference>
<feature type="region of interest" description="Disordered" evidence="6">
    <location>
        <begin position="837"/>
        <end position="858"/>
    </location>
</feature>
<accession>A0A1L3MDR4</accession>
<dbReference type="Gene3D" id="2.30.120.10">
    <property type="match status" value="1"/>
</dbReference>
<reference evidence="7 8" key="1">
    <citation type="submission" date="2015-11" db="EMBL/GenBank/DDBJ databases">
        <authorList>
            <person name="Zhang Y."/>
            <person name="Guo Z."/>
        </authorList>
    </citation>
    <scope>NUCLEOTIDE SEQUENCE [LARGE SCALE GENOMIC DNA]</scope>
    <source>
        <strain evidence="7 8">YFY001</strain>
    </source>
</reference>
<feature type="region of interest" description="Disordered" evidence="6">
    <location>
        <begin position="231"/>
        <end position="256"/>
    </location>
</feature>
<keyword evidence="2" id="KW-0378">Hydrolase</keyword>
<dbReference type="Gene3D" id="1.10.439.10">
    <property type="entry name" value="Penicillin Amidohydrolase, domain 1"/>
    <property type="match status" value="1"/>
</dbReference>
<keyword evidence="5" id="KW-0479">Metal-binding</keyword>
<gene>
    <name evidence="7" type="ORF">ASJ30_02095</name>
</gene>
<dbReference type="GO" id="GO:0017000">
    <property type="term" value="P:antibiotic biosynthetic process"/>
    <property type="evidence" value="ECO:0007669"/>
    <property type="project" value="InterPro"/>
</dbReference>
<dbReference type="InterPro" id="IPR002692">
    <property type="entry name" value="S45"/>
</dbReference>
<keyword evidence="5" id="KW-0106">Calcium</keyword>
<dbReference type="PANTHER" id="PTHR34218:SF4">
    <property type="entry name" value="ACYL-HOMOSERINE LACTONE ACYLASE QUIP"/>
    <property type="match status" value="1"/>
</dbReference>
<dbReference type="RefSeq" id="WP_072623645.1">
    <property type="nucleotide sequence ID" value="NZ_CP013290.1"/>
</dbReference>
<organism evidence="7 8">
    <name type="scientific">Janibacter indicus</name>
    <dbReference type="NCBI Taxonomy" id="857417"/>
    <lineage>
        <taxon>Bacteria</taxon>
        <taxon>Bacillati</taxon>
        <taxon>Actinomycetota</taxon>
        <taxon>Actinomycetes</taxon>
        <taxon>Micrococcales</taxon>
        <taxon>Intrasporangiaceae</taxon>
        <taxon>Janibacter</taxon>
    </lineage>
</organism>
<evidence type="ECO:0000256" key="3">
    <source>
        <dbReference type="ARBA" id="ARBA00023145"/>
    </source>
</evidence>
<evidence type="ECO:0000256" key="6">
    <source>
        <dbReference type="SAM" id="MobiDB-lite"/>
    </source>
</evidence>
<dbReference type="Proteomes" id="UP000182938">
    <property type="component" value="Chromosome"/>
</dbReference>
<dbReference type="PIRSF" id="PIRSF001227">
    <property type="entry name" value="Pen_acylase"/>
    <property type="match status" value="1"/>
</dbReference>
<evidence type="ECO:0000256" key="1">
    <source>
        <dbReference type="ARBA" id="ARBA00006586"/>
    </source>
</evidence>
<name>A0A1L3MDR4_9MICO</name>
<proteinExistence type="inferred from homology"/>
<evidence type="ECO:0000256" key="5">
    <source>
        <dbReference type="PIRSR" id="PIRSR001227-2"/>
    </source>
</evidence>
<dbReference type="InterPro" id="IPR023343">
    <property type="entry name" value="Penicillin_amidase_dom1"/>
</dbReference>
<feature type="binding site" evidence="5">
    <location>
        <position position="368"/>
    </location>
    <ligand>
        <name>Ca(2+)</name>
        <dbReference type="ChEBI" id="CHEBI:29108"/>
    </ligand>
</feature>
<keyword evidence="8" id="KW-1185">Reference proteome</keyword>
<dbReference type="Gene3D" id="1.10.1400.10">
    <property type="match status" value="1"/>
</dbReference>
<feature type="binding site" evidence="5">
    <location>
        <position position="365"/>
    </location>
    <ligand>
        <name>Ca(2+)</name>
        <dbReference type="ChEBI" id="CHEBI:29108"/>
    </ligand>
</feature>
<feature type="binding site" evidence="5">
    <location>
        <position position="201"/>
    </location>
    <ligand>
        <name>Ca(2+)</name>
        <dbReference type="ChEBI" id="CHEBI:29108"/>
    </ligand>
</feature>
<feature type="active site" description="Nucleophile" evidence="4">
    <location>
        <position position="287"/>
    </location>
</feature>
<dbReference type="Pfam" id="PF01804">
    <property type="entry name" value="Penicil_amidase"/>
    <property type="match status" value="1"/>
</dbReference>
<dbReference type="InterPro" id="IPR043147">
    <property type="entry name" value="Penicillin_amidase_A-knob"/>
</dbReference>
<protein>
    <submittedName>
        <fullName evidence="7">Penicillin amidase</fullName>
    </submittedName>
</protein>
<dbReference type="CDD" id="cd03747">
    <property type="entry name" value="Ntn_PGA_like"/>
    <property type="match status" value="1"/>
</dbReference>